<dbReference type="AlphaFoldDB" id="C5MG17"/>
<feature type="region of interest" description="Disordered" evidence="6">
    <location>
        <begin position="1"/>
        <end position="107"/>
    </location>
</feature>
<evidence type="ECO:0000313" key="9">
    <source>
        <dbReference type="Proteomes" id="UP000002037"/>
    </source>
</evidence>
<dbReference type="PANTHER" id="PTHR43570:SF16">
    <property type="entry name" value="ALDEHYDE DEHYDROGENASE TYPE III, ISOFORM Q"/>
    <property type="match status" value="1"/>
</dbReference>
<dbReference type="eggNOG" id="KOG2456">
    <property type="taxonomic scope" value="Eukaryota"/>
</dbReference>
<dbReference type="EMBL" id="GG692401">
    <property type="protein sequence ID" value="EER31280.1"/>
    <property type="molecule type" value="Genomic_DNA"/>
</dbReference>
<dbReference type="InterPro" id="IPR016161">
    <property type="entry name" value="Ald_DH/histidinol_DH"/>
</dbReference>
<dbReference type="STRING" id="294747.C5MG17"/>
<feature type="compositionally biased region" description="Low complexity" evidence="6">
    <location>
        <begin position="59"/>
        <end position="85"/>
    </location>
</feature>
<accession>C5MG17</accession>
<dbReference type="InterPro" id="IPR016162">
    <property type="entry name" value="Ald_DH_N"/>
</dbReference>
<dbReference type="InterPro" id="IPR029510">
    <property type="entry name" value="Ald_DH_CS_GLU"/>
</dbReference>
<dbReference type="InterPro" id="IPR016160">
    <property type="entry name" value="Ald_DH_CS_CYS"/>
</dbReference>
<proteinExistence type="inferred from homology"/>
<dbReference type="GO" id="GO:0005737">
    <property type="term" value="C:cytoplasm"/>
    <property type="evidence" value="ECO:0007669"/>
    <property type="project" value="TreeGrafter"/>
</dbReference>
<name>C5MG17_CANTT</name>
<evidence type="ECO:0000259" key="7">
    <source>
        <dbReference type="Pfam" id="PF00171"/>
    </source>
</evidence>
<dbReference type="Gene3D" id="3.40.309.10">
    <property type="entry name" value="Aldehyde Dehydrogenase, Chain A, domain 2"/>
    <property type="match status" value="1"/>
</dbReference>
<dbReference type="Pfam" id="PF00171">
    <property type="entry name" value="Aldedh"/>
    <property type="match status" value="1"/>
</dbReference>
<dbReference type="KEGG" id="ctp:CTRG_05010"/>
<dbReference type="HOGENOM" id="CLU_005391_3_1_1"/>
<sequence>MAKSYKLPKPSKIAPIIRGKTSAKTKGSTQPPESPPASAKITAPQLEPVEPTSDSEIPSTKVSVRRTSTTSSKTITDDSISATSTDQMKSSTNEAEIPNPKPESVVAPMTKPVEDDKLEDHTKLETAESYINVQKEAAIPGETKSVVSSKTASVLEYTPLSEISGGVKKVVDGFHTGKTHPLEFRLKQLRNLYFAMKDNQEAICEALAKDFHRAPSETRNYELVTGLNELLYTMTQLHKWSKPLPVDALPINLKTNPVYIERIPVGTVLVISAFNYPFFVSVSPIAGAIAAGNSVVFKPSELTPHFTKLFTELLTKALDPEIFYVVNGAVSETTELLNQKFDKIVYTGSDIVGKIIAKKAAETLTPVILELGGKSPAFVLDDVSDKDLPVIARRIAWGRYANAGQTCIGVDYVLVAESKHEKFIQALRNVIENEFFPNIDQNSNFTHMIHERAFLKMKKILDTTAGEIIIGGKLDSESNYVSPTVIDNASWDDSSMKEEIFGPILPIITYTDLKQACNEVISHHDTPLAQYIFTSGSTSRKYNSQINTISTMIRSGGLVINDVLMHISLHNAPFGGVGKSGYGAYHGEFSYRAFTHERTVLEQHLWNDWIINSRYPPYSNKKERLVASSQSNYGGRVWFGRKGDVRIEGPTTFFSAWTNVLGVAAVVRDFIGASM</sequence>
<dbReference type="OrthoDB" id="440325at2759"/>
<evidence type="ECO:0000256" key="6">
    <source>
        <dbReference type="SAM" id="MobiDB-lite"/>
    </source>
</evidence>
<dbReference type="PROSITE" id="PS00687">
    <property type="entry name" value="ALDEHYDE_DEHYDR_GLU"/>
    <property type="match status" value="1"/>
</dbReference>
<comment type="similarity">
    <text evidence="1 5">Belongs to the aldehyde dehydrogenase family.</text>
</comment>
<feature type="compositionally biased region" description="Polar residues" evidence="6">
    <location>
        <begin position="22"/>
        <end position="31"/>
    </location>
</feature>
<dbReference type="InterPro" id="IPR012394">
    <property type="entry name" value="Aldehyde_DH_NAD(P)"/>
</dbReference>
<dbReference type="FunFam" id="3.40.605.10:FF:000004">
    <property type="entry name" value="Aldehyde dehydrogenase"/>
    <property type="match status" value="1"/>
</dbReference>
<evidence type="ECO:0000313" key="8">
    <source>
        <dbReference type="EMBL" id="EER31280.1"/>
    </source>
</evidence>
<dbReference type="GO" id="GO:0004029">
    <property type="term" value="F:aldehyde dehydrogenase (NAD+) activity"/>
    <property type="evidence" value="ECO:0007669"/>
    <property type="project" value="TreeGrafter"/>
</dbReference>
<evidence type="ECO:0000256" key="4">
    <source>
        <dbReference type="PROSITE-ProRule" id="PRU10007"/>
    </source>
</evidence>
<dbReference type="CDD" id="cd07135">
    <property type="entry name" value="ALDH_F14-YMR110C"/>
    <property type="match status" value="1"/>
</dbReference>
<feature type="domain" description="Aldehyde dehydrogenase" evidence="7">
    <location>
        <begin position="168"/>
        <end position="600"/>
    </location>
</feature>
<dbReference type="Proteomes" id="UP000002037">
    <property type="component" value="Unassembled WGS sequence"/>
</dbReference>
<dbReference type="InterPro" id="IPR015590">
    <property type="entry name" value="Aldehyde_DH_dom"/>
</dbReference>
<evidence type="ECO:0000256" key="2">
    <source>
        <dbReference type="ARBA" id="ARBA00023002"/>
    </source>
</evidence>
<evidence type="ECO:0000256" key="1">
    <source>
        <dbReference type="ARBA" id="ARBA00009986"/>
    </source>
</evidence>
<evidence type="ECO:0000256" key="3">
    <source>
        <dbReference type="ARBA" id="ARBA00023027"/>
    </source>
</evidence>
<dbReference type="PANTHER" id="PTHR43570">
    <property type="entry name" value="ALDEHYDE DEHYDROGENASE"/>
    <property type="match status" value="1"/>
</dbReference>
<keyword evidence="2 5" id="KW-0560">Oxidoreductase</keyword>
<evidence type="ECO:0000256" key="5">
    <source>
        <dbReference type="RuleBase" id="RU003345"/>
    </source>
</evidence>
<dbReference type="GeneID" id="8299084"/>
<keyword evidence="9" id="KW-1185">Reference proteome</keyword>
<dbReference type="Gene3D" id="3.40.605.10">
    <property type="entry name" value="Aldehyde Dehydrogenase, Chain A, domain 1"/>
    <property type="match status" value="1"/>
</dbReference>
<keyword evidence="3" id="KW-0520">NAD</keyword>
<reference evidence="8 9" key="1">
    <citation type="journal article" date="2009" name="Nature">
        <title>Evolution of pathogenicity and sexual reproduction in eight Candida genomes.</title>
        <authorList>
            <person name="Butler G."/>
            <person name="Rasmussen M.D."/>
            <person name="Lin M.F."/>
            <person name="Santos M.A."/>
            <person name="Sakthikumar S."/>
            <person name="Munro C.A."/>
            <person name="Rheinbay E."/>
            <person name="Grabherr M."/>
            <person name="Forche A."/>
            <person name="Reedy J.L."/>
            <person name="Agrafioti I."/>
            <person name="Arnaud M.B."/>
            <person name="Bates S."/>
            <person name="Brown A.J."/>
            <person name="Brunke S."/>
            <person name="Costanzo M.C."/>
            <person name="Fitzpatrick D.A."/>
            <person name="de Groot P.W."/>
            <person name="Harris D."/>
            <person name="Hoyer L.L."/>
            <person name="Hube B."/>
            <person name="Klis F.M."/>
            <person name="Kodira C."/>
            <person name="Lennard N."/>
            <person name="Logue M.E."/>
            <person name="Martin R."/>
            <person name="Neiman A.M."/>
            <person name="Nikolaou E."/>
            <person name="Quail M.A."/>
            <person name="Quinn J."/>
            <person name="Santos M.C."/>
            <person name="Schmitzberger F.F."/>
            <person name="Sherlock G."/>
            <person name="Shah P."/>
            <person name="Silverstein K.A."/>
            <person name="Skrzypek M.S."/>
            <person name="Soll D."/>
            <person name="Staggs R."/>
            <person name="Stansfield I."/>
            <person name="Stumpf M.P."/>
            <person name="Sudbery P.E."/>
            <person name="Srikantha T."/>
            <person name="Zeng Q."/>
            <person name="Berman J."/>
            <person name="Berriman M."/>
            <person name="Heitman J."/>
            <person name="Gow N.A."/>
            <person name="Lorenz M.C."/>
            <person name="Birren B.W."/>
            <person name="Kellis M."/>
            <person name="Cuomo C.A."/>
        </authorList>
    </citation>
    <scope>NUCLEOTIDE SEQUENCE [LARGE SCALE GENOMIC DNA]</scope>
    <source>
        <strain evidence="9">ATCC MYA-3404 / T1</strain>
    </source>
</reference>
<dbReference type="GO" id="GO:0006081">
    <property type="term" value="P:aldehyde metabolic process"/>
    <property type="evidence" value="ECO:0007669"/>
    <property type="project" value="InterPro"/>
</dbReference>
<dbReference type="InterPro" id="IPR016163">
    <property type="entry name" value="Ald_DH_C"/>
</dbReference>
<dbReference type="SUPFAM" id="SSF53720">
    <property type="entry name" value="ALDH-like"/>
    <property type="match status" value="1"/>
</dbReference>
<feature type="active site" evidence="4">
    <location>
        <position position="370"/>
    </location>
</feature>
<dbReference type="RefSeq" id="XP_002550712.1">
    <property type="nucleotide sequence ID" value="XM_002550666.1"/>
</dbReference>
<dbReference type="PROSITE" id="PS00070">
    <property type="entry name" value="ALDEHYDE_DEHYDR_CYS"/>
    <property type="match status" value="1"/>
</dbReference>
<organism evidence="8 9">
    <name type="scientific">Candida tropicalis (strain ATCC MYA-3404 / T1)</name>
    <name type="common">Yeast</name>
    <dbReference type="NCBI Taxonomy" id="294747"/>
    <lineage>
        <taxon>Eukaryota</taxon>
        <taxon>Fungi</taxon>
        <taxon>Dikarya</taxon>
        <taxon>Ascomycota</taxon>
        <taxon>Saccharomycotina</taxon>
        <taxon>Pichiomycetes</taxon>
        <taxon>Debaryomycetaceae</taxon>
        <taxon>Candida/Lodderomyces clade</taxon>
        <taxon>Candida</taxon>
    </lineage>
</organism>
<protein>
    <recommendedName>
        <fullName evidence="7">Aldehyde dehydrogenase domain-containing protein</fullName>
    </recommendedName>
</protein>
<dbReference type="VEuPathDB" id="FungiDB:CTRG_05010"/>
<gene>
    <name evidence="8" type="ORF">CTRG_05010</name>
</gene>
<dbReference type="FunFam" id="3.40.309.10:FF:000025">
    <property type="entry name" value="Aldehyde dehydrogenase"/>
    <property type="match status" value="1"/>
</dbReference>